<reference evidence="1" key="1">
    <citation type="submission" date="2022-04" db="EMBL/GenBank/DDBJ databases">
        <title>Genome of the entomopathogenic fungus Entomophthora muscae.</title>
        <authorList>
            <person name="Elya C."/>
            <person name="Lovett B.R."/>
            <person name="Lee E."/>
            <person name="Macias A.M."/>
            <person name="Hajek A.E."/>
            <person name="De Bivort B.L."/>
            <person name="Kasson M.T."/>
            <person name="De Fine Licht H.H."/>
            <person name="Stajich J.E."/>
        </authorList>
    </citation>
    <scope>NUCLEOTIDE SEQUENCE</scope>
    <source>
        <strain evidence="1">Berkeley</strain>
    </source>
</reference>
<gene>
    <name evidence="1" type="ORF">DSO57_1031186</name>
</gene>
<name>A0ACC2T0X0_9FUNG</name>
<comment type="caution">
    <text evidence="1">The sequence shown here is derived from an EMBL/GenBank/DDBJ whole genome shotgun (WGS) entry which is preliminary data.</text>
</comment>
<proteinExistence type="predicted"/>
<accession>A0ACC2T0X0</accession>
<dbReference type="Proteomes" id="UP001165960">
    <property type="component" value="Unassembled WGS sequence"/>
</dbReference>
<protein>
    <submittedName>
        <fullName evidence="1">Uncharacterized protein</fullName>
    </submittedName>
</protein>
<keyword evidence="2" id="KW-1185">Reference proteome</keyword>
<evidence type="ECO:0000313" key="2">
    <source>
        <dbReference type="Proteomes" id="UP001165960"/>
    </source>
</evidence>
<sequence>MKDINKLVTDLFAKLSAVLEENKVIIKGLIEVSSMLDDIAKEMEELEQFCQKITLTSSSSQKARLVSTSSTYQKAMDVYNPQKTLEQVKKKPRILMRKLMVVSTNKEKEKTIDNQEPMEKPLQVSRKEVLVFKKFVDSKTSKKRTEALNPSTVRYNSQVNGFLIPCYFGDTFEVTHEKEILEEEVPEVTREQLAEFLNEWLANGPQSEFLAGLGLLIMGLFGSDFVVACLDQVEFPDFLNFCKVSSIVPLDAGVVGKALLVMHNLQEVLFCSWCCYFPQVGEFSN</sequence>
<evidence type="ECO:0000313" key="1">
    <source>
        <dbReference type="EMBL" id="KAJ9068187.1"/>
    </source>
</evidence>
<dbReference type="EMBL" id="QTSX02003772">
    <property type="protein sequence ID" value="KAJ9068187.1"/>
    <property type="molecule type" value="Genomic_DNA"/>
</dbReference>
<organism evidence="1 2">
    <name type="scientific">Entomophthora muscae</name>
    <dbReference type="NCBI Taxonomy" id="34485"/>
    <lineage>
        <taxon>Eukaryota</taxon>
        <taxon>Fungi</taxon>
        <taxon>Fungi incertae sedis</taxon>
        <taxon>Zoopagomycota</taxon>
        <taxon>Entomophthoromycotina</taxon>
        <taxon>Entomophthoromycetes</taxon>
        <taxon>Entomophthorales</taxon>
        <taxon>Entomophthoraceae</taxon>
        <taxon>Entomophthora</taxon>
    </lineage>
</organism>